<gene>
    <name evidence="7" type="ORF">H8695_01560</name>
</gene>
<feature type="transmembrane region" description="Helical" evidence="6">
    <location>
        <begin position="251"/>
        <end position="268"/>
    </location>
</feature>
<feature type="transmembrane region" description="Helical" evidence="6">
    <location>
        <begin position="305"/>
        <end position="323"/>
    </location>
</feature>
<feature type="transmembrane region" description="Helical" evidence="6">
    <location>
        <begin position="173"/>
        <end position="194"/>
    </location>
</feature>
<feature type="transmembrane region" description="Helical" evidence="6">
    <location>
        <begin position="59"/>
        <end position="78"/>
    </location>
</feature>
<feature type="transmembrane region" description="Helical" evidence="6">
    <location>
        <begin position="133"/>
        <end position="153"/>
    </location>
</feature>
<evidence type="ECO:0000256" key="4">
    <source>
        <dbReference type="ARBA" id="ARBA00022989"/>
    </source>
</evidence>
<proteinExistence type="predicted"/>
<dbReference type="Proteomes" id="UP000620366">
    <property type="component" value="Unassembled WGS sequence"/>
</dbReference>
<accession>A0A926HPK9</accession>
<protein>
    <submittedName>
        <fullName evidence="7">ABC transporter permease</fullName>
    </submittedName>
</protein>
<dbReference type="PANTHER" id="PTHR32196">
    <property type="entry name" value="ABC TRANSPORTER PERMEASE PROTEIN YPHD-RELATED-RELATED"/>
    <property type="match status" value="1"/>
</dbReference>
<keyword evidence="8" id="KW-1185">Reference proteome</keyword>
<feature type="transmembrane region" description="Helical" evidence="6">
    <location>
        <begin position="106"/>
        <end position="126"/>
    </location>
</feature>
<name>A0A926HPK9_9FIRM</name>
<dbReference type="CDD" id="cd06579">
    <property type="entry name" value="TM_PBP1_transp_AraH_like"/>
    <property type="match status" value="1"/>
</dbReference>
<feature type="transmembrane region" description="Helical" evidence="6">
    <location>
        <begin position="226"/>
        <end position="245"/>
    </location>
</feature>
<evidence type="ECO:0000313" key="7">
    <source>
        <dbReference type="EMBL" id="MBC8535382.1"/>
    </source>
</evidence>
<dbReference type="EMBL" id="JACRSP010000001">
    <property type="protein sequence ID" value="MBC8535382.1"/>
    <property type="molecule type" value="Genomic_DNA"/>
</dbReference>
<organism evidence="7 8">
    <name type="scientific">Feifania hominis</name>
    <dbReference type="NCBI Taxonomy" id="2763660"/>
    <lineage>
        <taxon>Bacteria</taxon>
        <taxon>Bacillati</taxon>
        <taxon>Bacillota</taxon>
        <taxon>Clostridia</taxon>
        <taxon>Eubacteriales</taxon>
        <taxon>Feifaniaceae</taxon>
        <taxon>Feifania</taxon>
    </lineage>
</organism>
<reference evidence="7" key="1">
    <citation type="submission" date="2020-08" db="EMBL/GenBank/DDBJ databases">
        <title>Genome public.</title>
        <authorList>
            <person name="Liu C."/>
            <person name="Sun Q."/>
        </authorList>
    </citation>
    <scope>NUCLEOTIDE SEQUENCE</scope>
    <source>
        <strain evidence="7">BX7</strain>
    </source>
</reference>
<evidence type="ECO:0000313" key="8">
    <source>
        <dbReference type="Proteomes" id="UP000620366"/>
    </source>
</evidence>
<feature type="transmembrane region" description="Helical" evidence="6">
    <location>
        <begin position="27"/>
        <end position="47"/>
    </location>
</feature>
<dbReference type="GO" id="GO:0005886">
    <property type="term" value="C:plasma membrane"/>
    <property type="evidence" value="ECO:0007669"/>
    <property type="project" value="UniProtKB-SubCell"/>
</dbReference>
<keyword evidence="5 6" id="KW-0472">Membrane</keyword>
<dbReference type="GO" id="GO:0022857">
    <property type="term" value="F:transmembrane transporter activity"/>
    <property type="evidence" value="ECO:0007669"/>
    <property type="project" value="InterPro"/>
</dbReference>
<keyword evidence="3 6" id="KW-0812">Transmembrane</keyword>
<evidence type="ECO:0000256" key="3">
    <source>
        <dbReference type="ARBA" id="ARBA00022692"/>
    </source>
</evidence>
<evidence type="ECO:0000256" key="2">
    <source>
        <dbReference type="ARBA" id="ARBA00022475"/>
    </source>
</evidence>
<evidence type="ECO:0000256" key="6">
    <source>
        <dbReference type="SAM" id="Phobius"/>
    </source>
</evidence>
<sequence length="333" mass="35071">MNTTKEKTPAAEKQGGKRTLQSLRALAGTYASVFALIAIVVVFLIINPSFLNRFNTKNLLTNMAPLLVMACGATYVRLLGSLDLSMGAVCSCANVMLIRLFPSLGAGAYVVAILFGMLTGVILGLIHTKLKIPSFIASLGMMNVYNSVALLITPMPMTIPAEYRSLINWGKTSFGVINMMTIVSVLIMVIAYFVQKKSVLGKSLSLIGANERAARISGIRVDRTKIFAFTVCGAGSALAGVLLAIKLQSSAPTVGSPFTLLAVAAVLLGGTSMTGGKGSVLMTLTGVMMVTVIENGMTIIGVDAFWSQIVFGGLIIVAMALTSDRSTKNLMVK</sequence>
<evidence type="ECO:0000256" key="1">
    <source>
        <dbReference type="ARBA" id="ARBA00004651"/>
    </source>
</evidence>
<dbReference type="RefSeq" id="WP_249299079.1">
    <property type="nucleotide sequence ID" value="NZ_JACRSP010000001.1"/>
</dbReference>
<dbReference type="AlphaFoldDB" id="A0A926HPK9"/>
<dbReference type="Pfam" id="PF02653">
    <property type="entry name" value="BPD_transp_2"/>
    <property type="match status" value="1"/>
</dbReference>
<keyword evidence="2" id="KW-1003">Cell membrane</keyword>
<comment type="caution">
    <text evidence="7">The sequence shown here is derived from an EMBL/GenBank/DDBJ whole genome shotgun (WGS) entry which is preliminary data.</text>
</comment>
<dbReference type="InterPro" id="IPR001851">
    <property type="entry name" value="ABC_transp_permease"/>
</dbReference>
<feature type="transmembrane region" description="Helical" evidence="6">
    <location>
        <begin position="280"/>
        <end position="299"/>
    </location>
</feature>
<evidence type="ECO:0000256" key="5">
    <source>
        <dbReference type="ARBA" id="ARBA00023136"/>
    </source>
</evidence>
<keyword evidence="4 6" id="KW-1133">Transmembrane helix</keyword>
<comment type="subcellular location">
    <subcellularLocation>
        <location evidence="1">Cell membrane</location>
        <topology evidence="1">Multi-pass membrane protein</topology>
    </subcellularLocation>
</comment>